<sequence length="608" mass="65124">MGRKCFVPNCKSGYEPSEKRIRAFRAPKDPRRLTAWAKAIGRTDRPLTSDCYVCERHFPSTAIKKQKWFVEYKGNVLLEQPKKPVLLPDAVPSLCLLTPPPLTTPDSGEALSTGAPNAKMSAPKSAEGNTQERGKDTPERTKTDSMASPAESSPVLPLEMDVDVPETETSTAPEVETTEPPSLEPKSASSAVILNSLSSTQTSIPMIISSLSSSTRMSTPVILNSLSSSTQMSTPVILNSLSSTQVNTTAPMALKTTLSSLTPKSAPLTPLALKSTFPLTPMNSSTPLPLNTALPPLTLKTSTSTLLLMPVALIKKPANRPDASIQGVPKEPAPGDAGKMSSALAFKVTMPAPPPKPAVVTPKRVERSDTDTNLAVKDEVLSEDSRESGSSDESPASFAEPAAVKDVLKASGAKANEPHPGPVRMPLSMALRADQVLLPSPAWNHHDVDMEANARSLCFVELMSSPTAGPPFTRRILQIVESASAGYSINCYVLDREVEVTVLPAGSPPPTVEEIAETLQDFHARTVCSGGLPRRDLPGARFEQAWLDKTGVWRHDRCLLLLSAGAADTRCRFCASLPNPFSTPVSTLLDKPKPQSRHSVRNRVKTEA</sequence>
<evidence type="ECO:0000313" key="9">
    <source>
        <dbReference type="Proteomes" id="UP001321473"/>
    </source>
</evidence>
<dbReference type="GO" id="GO:0003677">
    <property type="term" value="F:DNA binding"/>
    <property type="evidence" value="ECO:0007669"/>
    <property type="project" value="UniProtKB-UniRule"/>
</dbReference>
<feature type="compositionally biased region" description="Basic and acidic residues" evidence="6">
    <location>
        <begin position="363"/>
        <end position="389"/>
    </location>
</feature>
<keyword evidence="9" id="KW-1185">Reference proteome</keyword>
<keyword evidence="2 5" id="KW-0863">Zinc-finger</keyword>
<keyword evidence="4 5" id="KW-0238">DNA-binding</keyword>
<proteinExistence type="predicted"/>
<dbReference type="SMART" id="SM00980">
    <property type="entry name" value="THAP"/>
    <property type="match status" value="1"/>
</dbReference>
<dbReference type="SUPFAM" id="SSF57716">
    <property type="entry name" value="Glucocorticoid receptor-like (DNA-binding domain)"/>
    <property type="match status" value="1"/>
</dbReference>
<dbReference type="AlphaFoldDB" id="A0AAQ4EQZ5"/>
<protein>
    <recommendedName>
        <fullName evidence="7">THAP-type domain-containing protein</fullName>
    </recommendedName>
</protein>
<evidence type="ECO:0000256" key="2">
    <source>
        <dbReference type="ARBA" id="ARBA00022771"/>
    </source>
</evidence>
<feature type="region of interest" description="Disordered" evidence="6">
    <location>
        <begin position="585"/>
        <end position="608"/>
    </location>
</feature>
<dbReference type="InterPro" id="IPR052224">
    <property type="entry name" value="THAP_domain_protein"/>
</dbReference>
<evidence type="ECO:0000256" key="5">
    <source>
        <dbReference type="PROSITE-ProRule" id="PRU00309"/>
    </source>
</evidence>
<evidence type="ECO:0000256" key="1">
    <source>
        <dbReference type="ARBA" id="ARBA00022723"/>
    </source>
</evidence>
<name>A0AAQ4EQZ5_AMBAM</name>
<gene>
    <name evidence="8" type="ORF">V5799_029449</name>
</gene>
<dbReference type="Gene3D" id="6.20.210.20">
    <property type="entry name" value="THAP domain"/>
    <property type="match status" value="1"/>
</dbReference>
<keyword evidence="3" id="KW-0862">Zinc</keyword>
<feature type="region of interest" description="Disordered" evidence="6">
    <location>
        <begin position="102"/>
        <end position="188"/>
    </location>
</feature>
<evidence type="ECO:0000256" key="4">
    <source>
        <dbReference type="ARBA" id="ARBA00023125"/>
    </source>
</evidence>
<keyword evidence="1" id="KW-0479">Metal-binding</keyword>
<accession>A0AAQ4EQZ5</accession>
<dbReference type="InterPro" id="IPR038441">
    <property type="entry name" value="THAP_Znf_sf"/>
</dbReference>
<evidence type="ECO:0000259" key="7">
    <source>
        <dbReference type="PROSITE" id="PS50950"/>
    </source>
</evidence>
<feature type="domain" description="THAP-type" evidence="7">
    <location>
        <begin position="1"/>
        <end position="95"/>
    </location>
</feature>
<dbReference type="EMBL" id="JARKHS020012089">
    <property type="protein sequence ID" value="KAK8777206.1"/>
    <property type="molecule type" value="Genomic_DNA"/>
</dbReference>
<evidence type="ECO:0000256" key="3">
    <source>
        <dbReference type="ARBA" id="ARBA00022833"/>
    </source>
</evidence>
<reference evidence="8 9" key="1">
    <citation type="journal article" date="2023" name="Arcadia Sci">
        <title>De novo assembly of a long-read Amblyomma americanum tick genome.</title>
        <authorList>
            <person name="Chou S."/>
            <person name="Poskanzer K.E."/>
            <person name="Rollins M."/>
            <person name="Thuy-Boun P.S."/>
        </authorList>
    </citation>
    <scope>NUCLEOTIDE SEQUENCE [LARGE SCALE GENOMIC DNA]</scope>
    <source>
        <strain evidence="8">F_SG_1</strain>
        <tissue evidence="8">Salivary glands</tissue>
    </source>
</reference>
<dbReference type="SMART" id="SM00692">
    <property type="entry name" value="DM3"/>
    <property type="match status" value="1"/>
</dbReference>
<dbReference type="PROSITE" id="PS50950">
    <property type="entry name" value="ZF_THAP"/>
    <property type="match status" value="1"/>
</dbReference>
<dbReference type="PANTHER" id="PTHR46927">
    <property type="entry name" value="AGAP005574-PA"/>
    <property type="match status" value="1"/>
</dbReference>
<feature type="compositionally biased region" description="Basic and acidic residues" evidence="6">
    <location>
        <begin position="130"/>
        <end position="143"/>
    </location>
</feature>
<evidence type="ECO:0000256" key="6">
    <source>
        <dbReference type="SAM" id="MobiDB-lite"/>
    </source>
</evidence>
<comment type="caution">
    <text evidence="8">The sequence shown here is derived from an EMBL/GenBank/DDBJ whole genome shotgun (WGS) entry which is preliminary data.</text>
</comment>
<dbReference type="Proteomes" id="UP001321473">
    <property type="component" value="Unassembled WGS sequence"/>
</dbReference>
<feature type="compositionally biased region" description="Basic residues" evidence="6">
    <location>
        <begin position="594"/>
        <end position="608"/>
    </location>
</feature>
<organism evidence="8 9">
    <name type="scientific">Amblyomma americanum</name>
    <name type="common">Lone star tick</name>
    <dbReference type="NCBI Taxonomy" id="6943"/>
    <lineage>
        <taxon>Eukaryota</taxon>
        <taxon>Metazoa</taxon>
        <taxon>Ecdysozoa</taxon>
        <taxon>Arthropoda</taxon>
        <taxon>Chelicerata</taxon>
        <taxon>Arachnida</taxon>
        <taxon>Acari</taxon>
        <taxon>Parasitiformes</taxon>
        <taxon>Ixodida</taxon>
        <taxon>Ixodoidea</taxon>
        <taxon>Ixodidae</taxon>
        <taxon>Amblyomminae</taxon>
        <taxon>Amblyomma</taxon>
    </lineage>
</organism>
<dbReference type="GO" id="GO:0008270">
    <property type="term" value="F:zinc ion binding"/>
    <property type="evidence" value="ECO:0007669"/>
    <property type="project" value="UniProtKB-KW"/>
</dbReference>
<feature type="region of interest" description="Disordered" evidence="6">
    <location>
        <begin position="350"/>
        <end position="400"/>
    </location>
</feature>
<dbReference type="InterPro" id="IPR006612">
    <property type="entry name" value="THAP_Znf"/>
</dbReference>
<dbReference type="PANTHER" id="PTHR46927:SF3">
    <property type="entry name" value="THAP-TYPE DOMAIN-CONTAINING PROTEIN"/>
    <property type="match status" value="1"/>
</dbReference>
<dbReference type="Pfam" id="PF05485">
    <property type="entry name" value="THAP"/>
    <property type="match status" value="1"/>
</dbReference>
<evidence type="ECO:0000313" key="8">
    <source>
        <dbReference type="EMBL" id="KAK8777206.1"/>
    </source>
</evidence>